<dbReference type="STRING" id="1288291.A0A059EXF7"/>
<accession>A0A059EXF7</accession>
<evidence type="ECO:0000313" key="1">
    <source>
        <dbReference type="EMBL" id="KCZ79723.1"/>
    </source>
</evidence>
<reference evidence="1 2" key="2">
    <citation type="submission" date="2014-03" db="EMBL/GenBank/DDBJ databases">
        <title>The Genome Sequence of Anncaliia algerae insect isolate PRA339.</title>
        <authorList>
            <consortium name="The Broad Institute Genome Sequencing Platform"/>
            <consortium name="The Broad Institute Genome Sequencing Center for Infectious Disease"/>
            <person name="Cuomo C."/>
            <person name="Becnel J."/>
            <person name="Sanscrainte N."/>
            <person name="Walker B."/>
            <person name="Young S.K."/>
            <person name="Zeng Q."/>
            <person name="Gargeya S."/>
            <person name="Fitzgerald M."/>
            <person name="Haas B."/>
            <person name="Abouelleil A."/>
            <person name="Alvarado L."/>
            <person name="Arachchi H.M."/>
            <person name="Berlin A.M."/>
            <person name="Chapman S.B."/>
            <person name="Dewar J."/>
            <person name="Goldberg J."/>
            <person name="Griggs A."/>
            <person name="Gujja S."/>
            <person name="Hansen M."/>
            <person name="Howarth C."/>
            <person name="Imamovic A."/>
            <person name="Larimer J."/>
            <person name="McCowan C."/>
            <person name="Murphy C."/>
            <person name="Neiman D."/>
            <person name="Pearson M."/>
            <person name="Priest M."/>
            <person name="Roberts A."/>
            <person name="Saif S."/>
            <person name="Shea T."/>
            <person name="Sisk P."/>
            <person name="Sykes S."/>
            <person name="Wortman J."/>
            <person name="Nusbaum C."/>
            <person name="Birren B."/>
        </authorList>
    </citation>
    <scope>NUCLEOTIDE SEQUENCE [LARGE SCALE GENOMIC DNA]</scope>
    <source>
        <strain evidence="1 2">PRA339</strain>
    </source>
</reference>
<name>A0A059EXF7_9MICR</name>
<reference evidence="2" key="1">
    <citation type="submission" date="2013-02" db="EMBL/GenBank/DDBJ databases">
        <authorList>
            <consortium name="The Broad Institute Genome Sequencing Platform"/>
            <person name="Cuomo C."/>
            <person name="Becnel J."/>
            <person name="Sanscrainte N."/>
            <person name="Walker B."/>
            <person name="Young S.K."/>
            <person name="Zeng Q."/>
            <person name="Gargeya S."/>
            <person name="Fitzgerald M."/>
            <person name="Haas B."/>
            <person name="Abouelleil A."/>
            <person name="Alvarado L."/>
            <person name="Arachchi H.M."/>
            <person name="Berlin A.M."/>
            <person name="Chapman S.B."/>
            <person name="Dewar J."/>
            <person name="Goldberg J."/>
            <person name="Griggs A."/>
            <person name="Gujja S."/>
            <person name="Hansen M."/>
            <person name="Howarth C."/>
            <person name="Imamovic A."/>
            <person name="Larimer J."/>
            <person name="McCowan C."/>
            <person name="Murphy C."/>
            <person name="Neiman D."/>
            <person name="Pearson M."/>
            <person name="Priest M."/>
            <person name="Roberts A."/>
            <person name="Saif S."/>
            <person name="Shea T."/>
            <person name="Sisk P."/>
            <person name="Sykes S."/>
            <person name="Wortman J."/>
            <person name="Nusbaum C."/>
            <person name="Birren B."/>
        </authorList>
    </citation>
    <scope>NUCLEOTIDE SEQUENCE [LARGE SCALE GENOMIC DNA]</scope>
    <source>
        <strain evidence="2">PRA339</strain>
    </source>
</reference>
<sequence>MVTKSKQDAIIKMTGHSDKTISKIVNKLKALIYYSLKDDDMKIGGEGVVVELGESKFGKRKYNRGHRVEGAWVFGGVERTPEDVAFYSSLKKEMLQLK</sequence>
<dbReference type="VEuPathDB" id="MicrosporidiaDB:H312_02894"/>
<dbReference type="EMBL" id="KK365236">
    <property type="protein sequence ID" value="KCZ79723.1"/>
    <property type="molecule type" value="Genomic_DNA"/>
</dbReference>
<dbReference type="AlphaFoldDB" id="A0A059EXF7"/>
<dbReference type="HOGENOM" id="CLU_2333210_0_0_1"/>
<protein>
    <submittedName>
        <fullName evidence="1">Uncharacterized protein</fullName>
    </submittedName>
</protein>
<evidence type="ECO:0000313" key="2">
    <source>
        <dbReference type="Proteomes" id="UP000030655"/>
    </source>
</evidence>
<keyword evidence="2" id="KW-1185">Reference proteome</keyword>
<proteinExistence type="predicted"/>
<dbReference type="Proteomes" id="UP000030655">
    <property type="component" value="Unassembled WGS sequence"/>
</dbReference>
<gene>
    <name evidence="1" type="ORF">H312_02894</name>
</gene>
<organism evidence="1 2">
    <name type="scientific">Anncaliia algerae PRA339</name>
    <dbReference type="NCBI Taxonomy" id="1288291"/>
    <lineage>
        <taxon>Eukaryota</taxon>
        <taxon>Fungi</taxon>
        <taxon>Fungi incertae sedis</taxon>
        <taxon>Microsporidia</taxon>
        <taxon>Tubulinosematoidea</taxon>
        <taxon>Tubulinosematidae</taxon>
        <taxon>Anncaliia</taxon>
    </lineage>
</organism>
<dbReference type="OrthoDB" id="5598606at2759"/>